<dbReference type="InterPro" id="IPR015424">
    <property type="entry name" value="PyrdxlP-dep_Trfase"/>
</dbReference>
<dbReference type="AlphaFoldDB" id="A0A6I2TUP4"/>
<dbReference type="Gene3D" id="3.40.640.10">
    <property type="entry name" value="Type I PLP-dependent aspartate aminotransferase-like (Major domain)"/>
    <property type="match status" value="1"/>
</dbReference>
<evidence type="ECO:0000313" key="1">
    <source>
        <dbReference type="EMBL" id="MST77471.1"/>
    </source>
</evidence>
<proteinExistence type="predicted"/>
<evidence type="ECO:0000313" key="2">
    <source>
        <dbReference type="Proteomes" id="UP000450161"/>
    </source>
</evidence>
<dbReference type="Gene3D" id="3.90.1150.10">
    <property type="entry name" value="Aspartate Aminotransferase, domain 1"/>
    <property type="match status" value="1"/>
</dbReference>
<gene>
    <name evidence="1" type="ORF">FYJ72_07230</name>
</gene>
<dbReference type="EMBL" id="VUNF01000011">
    <property type="protein sequence ID" value="MST77471.1"/>
    <property type="molecule type" value="Genomic_DNA"/>
</dbReference>
<dbReference type="InterPro" id="IPR015422">
    <property type="entry name" value="PyrdxlP-dep_Trfase_small"/>
</dbReference>
<accession>A0A6I2TUP4</accession>
<name>A0A6I2TUP4_9BACT</name>
<evidence type="ECO:0008006" key="3">
    <source>
        <dbReference type="Google" id="ProtNLM"/>
    </source>
</evidence>
<dbReference type="RefSeq" id="WP_154480920.1">
    <property type="nucleotide sequence ID" value="NZ_VUNF01000011.1"/>
</dbReference>
<dbReference type="SUPFAM" id="SSF53383">
    <property type="entry name" value="PLP-dependent transferases"/>
    <property type="match status" value="1"/>
</dbReference>
<reference evidence="1 2" key="1">
    <citation type="submission" date="2019-08" db="EMBL/GenBank/DDBJ databases">
        <title>In-depth cultivation of the pig gut microbiome towards novel bacterial diversity and tailored functional studies.</title>
        <authorList>
            <person name="Wylensek D."/>
            <person name="Hitch T.C.A."/>
            <person name="Clavel T."/>
        </authorList>
    </citation>
    <scope>NUCLEOTIDE SEQUENCE [LARGE SCALE GENOMIC DNA]</scope>
    <source>
        <strain evidence="1 2">LKV-178-WT-2C</strain>
    </source>
</reference>
<sequence>MKDIGSIFPLYDEDIALENRTERNNAVQGSRINFSLCREAMFAVASKYESSSKVVLIPSYTCQTVIDPFVQLGWTCYFYNIKKNLRIDTDDILQKAIKYNPSLLVVHPFHGMELLDEELDVLRIVKLKGCILLEDVTQCIYTEKRPDVFDYFTGSYRKWFKVPDGGFLEAKNLKGLSIPSEENHSFVQKQTDAMFLRGNYFKTSDENIKAISIRLNKEAVKGIGVQIECHRMSAFSINIMEKENHENSIQTRFDNYKYLYYHIKESCELQFVCKNLDEVTTAPLYFPIYVSNRSAFQRKLANKHIYAPVLWPVQTKDVLINEEVEYIYSHILMLPIDQRYSIDDMIKIVELANGKD</sequence>
<organism evidence="1 2">
    <name type="scientific">Segatella copri</name>
    <dbReference type="NCBI Taxonomy" id="165179"/>
    <lineage>
        <taxon>Bacteria</taxon>
        <taxon>Pseudomonadati</taxon>
        <taxon>Bacteroidota</taxon>
        <taxon>Bacteroidia</taxon>
        <taxon>Bacteroidales</taxon>
        <taxon>Prevotellaceae</taxon>
        <taxon>Segatella</taxon>
    </lineage>
</organism>
<dbReference type="InterPro" id="IPR015421">
    <property type="entry name" value="PyrdxlP-dep_Trfase_major"/>
</dbReference>
<dbReference type="Proteomes" id="UP000450161">
    <property type="component" value="Unassembled WGS sequence"/>
</dbReference>
<protein>
    <recommendedName>
        <fullName evidence="3">DegT/DnrJ/EryC1/StrS aminotransferase family protein</fullName>
    </recommendedName>
</protein>
<comment type="caution">
    <text evidence="1">The sequence shown here is derived from an EMBL/GenBank/DDBJ whole genome shotgun (WGS) entry which is preliminary data.</text>
</comment>